<keyword evidence="2" id="KW-0472">Membrane</keyword>
<keyword evidence="2" id="KW-1133">Transmembrane helix</keyword>
<keyword evidence="2" id="KW-0812">Transmembrane</keyword>
<protein>
    <submittedName>
        <fullName evidence="3">Uncharacterized protein</fullName>
    </submittedName>
</protein>
<evidence type="ECO:0000256" key="1">
    <source>
        <dbReference type="SAM" id="MobiDB-lite"/>
    </source>
</evidence>
<feature type="compositionally biased region" description="Low complexity" evidence="1">
    <location>
        <begin position="154"/>
        <end position="163"/>
    </location>
</feature>
<evidence type="ECO:0000313" key="4">
    <source>
        <dbReference type="Proteomes" id="UP001320159"/>
    </source>
</evidence>
<dbReference type="EMBL" id="PGCK01000002">
    <property type="protein sequence ID" value="MCD1293978.1"/>
    <property type="molecule type" value="Genomic_DNA"/>
</dbReference>
<comment type="caution">
    <text evidence="3">The sequence shown here is derived from an EMBL/GenBank/DDBJ whole genome shotgun (WGS) entry which is preliminary data.</text>
</comment>
<feature type="transmembrane region" description="Helical" evidence="2">
    <location>
        <begin position="177"/>
        <end position="196"/>
    </location>
</feature>
<organism evidence="3 4">
    <name type="scientific">Methanooceanicella nereidis</name>
    <dbReference type="NCBI Taxonomy" id="2052831"/>
    <lineage>
        <taxon>Archaea</taxon>
        <taxon>Methanobacteriati</taxon>
        <taxon>Methanobacteriota</taxon>
        <taxon>Stenosarchaea group</taxon>
        <taxon>Methanomicrobia</taxon>
        <taxon>Methanocellales</taxon>
        <taxon>Methanocellaceae</taxon>
        <taxon>Methanooceanicella</taxon>
    </lineage>
</organism>
<accession>A0AAP2RAY4</accession>
<sequence>MSLKNMQNGIIPLSITALMIAVTVFASSISLAQDVSASPVLPEQVRLGDITGTVVTLYYYDEETGGKGNIVPLPDNPQVVTADPAKAAPGTYTFTRVPVGKYYIEAVNDGNVYFAIMELKEGQGTGTANIAIPNWQRISGTSDDTDSVPETIPSPTSIISPTPSQMPASATKASTPGMTGAMAFMAIMMSLCIIALKRK</sequence>
<reference evidence="3 4" key="1">
    <citation type="submission" date="2017-11" db="EMBL/GenBank/DDBJ databases">
        <title>Isolation and Characterization of Family Methanocellaceae Species from Potential Methane Hydrate Area Offshore Southwestern Taiwan.</title>
        <authorList>
            <person name="Zhang W.-L."/>
            <person name="Chen W.-C."/>
            <person name="Lai M.-C."/>
            <person name="Chen S.-C."/>
        </authorList>
    </citation>
    <scope>NUCLEOTIDE SEQUENCE [LARGE SCALE GENOMIC DNA]</scope>
    <source>
        <strain evidence="3 4">CWC-04</strain>
    </source>
</reference>
<evidence type="ECO:0000313" key="3">
    <source>
        <dbReference type="EMBL" id="MCD1293978.1"/>
    </source>
</evidence>
<keyword evidence="4" id="KW-1185">Reference proteome</keyword>
<evidence type="ECO:0000256" key="2">
    <source>
        <dbReference type="SAM" id="Phobius"/>
    </source>
</evidence>
<name>A0AAP2RAY4_9EURY</name>
<proteinExistence type="predicted"/>
<dbReference type="AlphaFoldDB" id="A0AAP2RAY4"/>
<dbReference type="RefSeq" id="WP_230740498.1">
    <property type="nucleotide sequence ID" value="NZ_PGCK01000002.1"/>
</dbReference>
<feature type="region of interest" description="Disordered" evidence="1">
    <location>
        <begin position="154"/>
        <end position="173"/>
    </location>
</feature>
<gene>
    <name evidence="3" type="ORF">CUJ83_03075</name>
</gene>
<dbReference type="Proteomes" id="UP001320159">
    <property type="component" value="Unassembled WGS sequence"/>
</dbReference>